<dbReference type="InterPro" id="IPR052173">
    <property type="entry name" value="Beta-lactam_resp_regulator"/>
</dbReference>
<feature type="transmembrane region" description="Helical" evidence="1">
    <location>
        <begin position="126"/>
        <end position="147"/>
    </location>
</feature>
<proteinExistence type="predicted"/>
<dbReference type="PANTHER" id="PTHR34978:SF3">
    <property type="entry name" value="SLR0241 PROTEIN"/>
    <property type="match status" value="1"/>
</dbReference>
<feature type="transmembrane region" description="Helical" evidence="1">
    <location>
        <begin position="296"/>
        <end position="317"/>
    </location>
</feature>
<evidence type="ECO:0000256" key="1">
    <source>
        <dbReference type="SAM" id="Phobius"/>
    </source>
</evidence>
<protein>
    <submittedName>
        <fullName evidence="2">M56 family metallopeptidase</fullName>
    </submittedName>
</protein>
<organism evidence="2 3">
    <name type="scientific">Candidatus Cryptobacteroides avicola</name>
    <dbReference type="NCBI Taxonomy" id="2840757"/>
    <lineage>
        <taxon>Bacteria</taxon>
        <taxon>Pseudomonadati</taxon>
        <taxon>Bacteroidota</taxon>
        <taxon>Bacteroidia</taxon>
        <taxon>Bacteroidales</taxon>
        <taxon>Candidatus Cryptobacteroides</taxon>
    </lineage>
</organism>
<reference evidence="2" key="2">
    <citation type="journal article" date="2021" name="PeerJ">
        <title>Extensive microbial diversity within the chicken gut microbiome revealed by metagenomics and culture.</title>
        <authorList>
            <person name="Gilroy R."/>
            <person name="Ravi A."/>
            <person name="Getino M."/>
            <person name="Pursley I."/>
            <person name="Horton D.L."/>
            <person name="Alikhan N.F."/>
            <person name="Baker D."/>
            <person name="Gharbi K."/>
            <person name="Hall N."/>
            <person name="Watson M."/>
            <person name="Adriaenssens E.M."/>
            <person name="Foster-Nyarko E."/>
            <person name="Jarju S."/>
            <person name="Secka A."/>
            <person name="Antonio M."/>
            <person name="Oren A."/>
            <person name="Chaudhuri R.R."/>
            <person name="La Ragione R."/>
            <person name="Hildebrand F."/>
            <person name="Pallen M.J."/>
        </authorList>
    </citation>
    <scope>NUCLEOTIDE SEQUENCE</scope>
    <source>
        <strain evidence="2">G3-8215</strain>
    </source>
</reference>
<dbReference type="EMBL" id="JADILV010000021">
    <property type="protein sequence ID" value="MBO8483117.1"/>
    <property type="molecule type" value="Genomic_DNA"/>
</dbReference>
<dbReference type="Proteomes" id="UP000725002">
    <property type="component" value="Unassembled WGS sequence"/>
</dbReference>
<reference evidence="2" key="1">
    <citation type="submission" date="2020-10" db="EMBL/GenBank/DDBJ databases">
        <authorList>
            <person name="Gilroy R."/>
        </authorList>
    </citation>
    <scope>NUCLEOTIDE SEQUENCE</scope>
    <source>
        <strain evidence="2">G3-8215</strain>
    </source>
</reference>
<feature type="transmembrane region" description="Helical" evidence="1">
    <location>
        <begin position="253"/>
        <end position="275"/>
    </location>
</feature>
<feature type="transmembrane region" description="Helical" evidence="1">
    <location>
        <begin position="6"/>
        <end position="25"/>
    </location>
</feature>
<evidence type="ECO:0000313" key="3">
    <source>
        <dbReference type="Proteomes" id="UP000725002"/>
    </source>
</evidence>
<dbReference type="PANTHER" id="PTHR34978">
    <property type="entry name" value="POSSIBLE SENSOR-TRANSDUCER PROTEIN BLAR"/>
    <property type="match status" value="1"/>
</dbReference>
<keyword evidence="1" id="KW-0812">Transmembrane</keyword>
<feature type="transmembrane region" description="Helical" evidence="1">
    <location>
        <begin position="211"/>
        <end position="230"/>
    </location>
</feature>
<accession>A0A940DQB6</accession>
<dbReference type="AlphaFoldDB" id="A0A940DQB6"/>
<keyword evidence="1" id="KW-1133">Transmembrane helix</keyword>
<feature type="transmembrane region" description="Helical" evidence="1">
    <location>
        <begin position="37"/>
        <end position="57"/>
    </location>
</feature>
<evidence type="ECO:0000313" key="2">
    <source>
        <dbReference type="EMBL" id="MBO8483117.1"/>
    </source>
</evidence>
<keyword evidence="1" id="KW-0472">Membrane</keyword>
<sequence>MDDVGIYLLRSSCCLALLYLIYVPVFGRVNRPGLRRAVLMLSVVLSLVLPSVNVTLVRKVPVALPDMESGIAARYGEPVRPSDDARLQLSVNPETGVRNVTLAGPEAAARETGRTHRAEFLKTVPAILYFAGIAVFIVLNILSVVSLHKLDTGKCRLLRLGKVRLYVLPEDIAPMSWFGRVYIGRKDFTRNLRPVLMHELEHVRRYHSADLLAVNIVAAFQWFNPFVWLLRRELVSVHEYEVDRSMIERNIDVIRYVQLLLVKATGFAPGLANGFHHSIIKNRITMITRKKSSGKTALFALYLVPFVCLGTVAFAQWKTVPVLPESGIVNIAAPTGTELSSVSDTLEDMTGMTVKGEKVISDQIIRFSTKGGEKALVFLPRAEENASSETELLVLHGQYKPGRSVDETCTIETLAETLAATDSMRNIAVFCYPETSMGLLGDVADVLRKNFPDCRLTIQRNMERHVTRAFVDDVSGIGQESSGNSDLQASFNRDELVIVRCNQDNMFFVGFGNSQHITGKPEEVIEFSEKCLAAAPDAYRTVSFMCDRATSFGPMDEVVTWFKGTGLQLTFAPMKDHAASLRQ</sequence>
<name>A0A940DQB6_9BACT</name>
<dbReference type="CDD" id="cd07341">
    <property type="entry name" value="M56_BlaR1_MecR1_like"/>
    <property type="match status" value="1"/>
</dbReference>
<gene>
    <name evidence="2" type="ORF">IAB75_03235</name>
</gene>
<comment type="caution">
    <text evidence="2">The sequence shown here is derived from an EMBL/GenBank/DDBJ whole genome shotgun (WGS) entry which is preliminary data.</text>
</comment>